<dbReference type="InParanoid" id="A0A1Y2DCJ0"/>
<dbReference type="EMBL" id="MCFJ01000023">
    <property type="protein sequence ID" value="ORY56395.1"/>
    <property type="molecule type" value="Genomic_DNA"/>
</dbReference>
<dbReference type="AlphaFoldDB" id="A0A1Y2DCJ0"/>
<feature type="non-terminal residue" evidence="2">
    <location>
        <position position="181"/>
    </location>
</feature>
<sequence length="181" mass="20164">MISLLTILVQVLQQSPLRRKPKYTPSKSQSKLERQRHAIENPSTILHMLAEGSGSLVGLWSLSNPKAAGDPTHQLKSNPRPTTSSPRTWITSRLSWHLRHSKPLHLSQCPTRRSKRRSGICQYALHPLRPRINRLAEHGTAVGFRSNVTGCFSVLFDVLVDCRAIHVGIPVPFLCGLMAAV</sequence>
<accession>A0A1Y2DCJ0</accession>
<proteinExistence type="predicted"/>
<feature type="compositionally biased region" description="Polar residues" evidence="1">
    <location>
        <begin position="74"/>
        <end position="87"/>
    </location>
</feature>
<comment type="caution">
    <text evidence="2">The sequence shown here is derived from an EMBL/GenBank/DDBJ whole genome shotgun (WGS) entry which is preliminary data.</text>
</comment>
<dbReference type="GeneID" id="63777664"/>
<organism evidence="2 3">
    <name type="scientific">Pseudomassariella vexata</name>
    <dbReference type="NCBI Taxonomy" id="1141098"/>
    <lineage>
        <taxon>Eukaryota</taxon>
        <taxon>Fungi</taxon>
        <taxon>Dikarya</taxon>
        <taxon>Ascomycota</taxon>
        <taxon>Pezizomycotina</taxon>
        <taxon>Sordariomycetes</taxon>
        <taxon>Xylariomycetidae</taxon>
        <taxon>Amphisphaeriales</taxon>
        <taxon>Pseudomassariaceae</taxon>
        <taxon>Pseudomassariella</taxon>
    </lineage>
</organism>
<name>A0A1Y2DCJ0_9PEZI</name>
<evidence type="ECO:0000256" key="1">
    <source>
        <dbReference type="SAM" id="MobiDB-lite"/>
    </source>
</evidence>
<keyword evidence="3" id="KW-1185">Reference proteome</keyword>
<evidence type="ECO:0000313" key="2">
    <source>
        <dbReference type="EMBL" id="ORY56395.1"/>
    </source>
</evidence>
<reference evidence="2 3" key="1">
    <citation type="submission" date="2016-07" db="EMBL/GenBank/DDBJ databases">
        <title>Pervasive Adenine N6-methylation of Active Genes in Fungi.</title>
        <authorList>
            <consortium name="DOE Joint Genome Institute"/>
            <person name="Mondo S.J."/>
            <person name="Dannebaum R.O."/>
            <person name="Kuo R.C."/>
            <person name="Labutti K."/>
            <person name="Haridas S."/>
            <person name="Kuo A."/>
            <person name="Salamov A."/>
            <person name="Ahrendt S.R."/>
            <person name="Lipzen A."/>
            <person name="Sullivan W."/>
            <person name="Andreopoulos W.B."/>
            <person name="Clum A."/>
            <person name="Lindquist E."/>
            <person name="Daum C."/>
            <person name="Ramamoorthy G.K."/>
            <person name="Gryganskyi A."/>
            <person name="Culley D."/>
            <person name="Magnuson J.K."/>
            <person name="James T.Y."/>
            <person name="O'Malley M.A."/>
            <person name="Stajich J.E."/>
            <person name="Spatafora J.W."/>
            <person name="Visel A."/>
            <person name="Grigoriev I.V."/>
        </authorList>
    </citation>
    <scope>NUCLEOTIDE SEQUENCE [LARGE SCALE GENOMIC DNA]</scope>
    <source>
        <strain evidence="2 3">CBS 129021</strain>
    </source>
</reference>
<dbReference type="Proteomes" id="UP000193689">
    <property type="component" value="Unassembled WGS sequence"/>
</dbReference>
<evidence type="ECO:0000313" key="3">
    <source>
        <dbReference type="Proteomes" id="UP000193689"/>
    </source>
</evidence>
<dbReference type="RefSeq" id="XP_040710112.1">
    <property type="nucleotide sequence ID" value="XM_040861452.1"/>
</dbReference>
<feature type="region of interest" description="Disordered" evidence="1">
    <location>
        <begin position="68"/>
        <end position="87"/>
    </location>
</feature>
<gene>
    <name evidence="2" type="ORF">BCR38DRAFT_451257</name>
</gene>
<protein>
    <submittedName>
        <fullName evidence="2">Uncharacterized protein</fullName>
    </submittedName>
</protein>